<dbReference type="Pfam" id="PF02797">
    <property type="entry name" value="Chal_sti_synt_C"/>
    <property type="match status" value="1"/>
</dbReference>
<dbReference type="AlphaFoldDB" id="A0A345XTA2"/>
<dbReference type="InterPro" id="IPR016039">
    <property type="entry name" value="Thiolase-like"/>
</dbReference>
<dbReference type="GO" id="GO:0016747">
    <property type="term" value="F:acyltransferase activity, transferring groups other than amino-acyl groups"/>
    <property type="evidence" value="ECO:0007669"/>
    <property type="project" value="InterPro"/>
</dbReference>
<feature type="region of interest" description="Disordered" evidence="4">
    <location>
        <begin position="351"/>
        <end position="372"/>
    </location>
</feature>
<evidence type="ECO:0000256" key="3">
    <source>
        <dbReference type="PIRSR" id="PIRSR000451-1"/>
    </source>
</evidence>
<reference evidence="7 8" key="1">
    <citation type="submission" date="2018-07" db="EMBL/GenBank/DDBJ databases">
        <title>Draft genome of the type strain Streptomyces armeniacus ATCC 15676.</title>
        <authorList>
            <person name="Labana P."/>
            <person name="Gosse J.T."/>
            <person name="Boddy C.N."/>
        </authorList>
    </citation>
    <scope>NUCLEOTIDE SEQUENCE [LARGE SCALE GENOMIC DNA]</scope>
    <source>
        <strain evidence="7 8">ATCC 15676</strain>
    </source>
</reference>
<dbReference type="EMBL" id="CP031320">
    <property type="protein sequence ID" value="AXK34868.1"/>
    <property type="molecule type" value="Genomic_DNA"/>
</dbReference>
<dbReference type="PIRSF" id="PIRSF000451">
    <property type="entry name" value="PKS_III"/>
    <property type="match status" value="1"/>
</dbReference>
<dbReference type="Pfam" id="PF00195">
    <property type="entry name" value="Chal_sti_synt_N"/>
    <property type="match status" value="1"/>
</dbReference>
<organism evidence="7 8">
    <name type="scientific">Streptomyces armeniacus</name>
    <dbReference type="NCBI Taxonomy" id="83291"/>
    <lineage>
        <taxon>Bacteria</taxon>
        <taxon>Bacillati</taxon>
        <taxon>Actinomycetota</taxon>
        <taxon>Actinomycetes</taxon>
        <taxon>Kitasatosporales</taxon>
        <taxon>Streptomycetaceae</taxon>
        <taxon>Streptomyces</taxon>
    </lineage>
</organism>
<dbReference type="GO" id="GO:0030639">
    <property type="term" value="P:polyketide biosynthetic process"/>
    <property type="evidence" value="ECO:0007669"/>
    <property type="project" value="TreeGrafter"/>
</dbReference>
<keyword evidence="2" id="KW-0808">Transferase</keyword>
<evidence type="ECO:0000313" key="7">
    <source>
        <dbReference type="EMBL" id="AXK34868.1"/>
    </source>
</evidence>
<sequence length="372" mass="38925">MTACVARPTLALPPYEVTTPEIIDDISARHGAHAKLRTIQRVLGRIGVDTRRMTRPLTDRTVSGDARITDRNATAYQDALGQAVRAANGALSDSGLTPHSVDALVTSHTTSWTCPGLDVDLINEIGLRPTVTRIPLSTLGCAGGAHALVTAADHVAAHPGHTVLVVVAETLSTVYNHRDTSVESMIYKALFGDSAAATLVSGRPYGPGFTIEATWEYVLPHSTDRYKGRLDGDGLHFDSDSKAVGAVAEIMPELRRWLTETGHGTHPPQWAAVHAGGPRILTAAAEGLGLADTDLRHSWNSLREYGNLGGASVLDVLARTHTQPPADGAKGVLLAFGPGFVGAAAAGEFRTGQAGPGRDIGGRTAGTDTLGP</sequence>
<keyword evidence="8" id="KW-1185">Reference proteome</keyword>
<feature type="domain" description="Chalcone/stilbene synthase C-terminal" evidence="6">
    <location>
        <begin position="216"/>
        <end position="340"/>
    </location>
</feature>
<comment type="similarity">
    <text evidence="1">Belongs to the thiolase-like superfamily. Chalcone/stilbene synthases family.</text>
</comment>
<name>A0A345XTA2_9ACTN</name>
<evidence type="ECO:0000259" key="5">
    <source>
        <dbReference type="Pfam" id="PF00195"/>
    </source>
</evidence>
<gene>
    <name evidence="7" type="ORF">DVA86_21685</name>
</gene>
<dbReference type="SUPFAM" id="SSF53901">
    <property type="entry name" value="Thiolase-like"/>
    <property type="match status" value="2"/>
</dbReference>
<evidence type="ECO:0000256" key="4">
    <source>
        <dbReference type="SAM" id="MobiDB-lite"/>
    </source>
</evidence>
<feature type="active site" description="Acyl-thioester intermediate" evidence="3">
    <location>
        <position position="141"/>
    </location>
</feature>
<dbReference type="InterPro" id="IPR011141">
    <property type="entry name" value="Polyketide_synthase_type-III"/>
</dbReference>
<dbReference type="InterPro" id="IPR012328">
    <property type="entry name" value="Chalcone/stilbene_synt_C"/>
</dbReference>
<evidence type="ECO:0000259" key="6">
    <source>
        <dbReference type="Pfam" id="PF02797"/>
    </source>
</evidence>
<proteinExistence type="inferred from homology"/>
<dbReference type="InterPro" id="IPR001099">
    <property type="entry name" value="Chalcone/stilbene_synt_N"/>
</dbReference>
<dbReference type="PANTHER" id="PTHR11877:SF46">
    <property type="entry name" value="TYPE III POLYKETIDE SYNTHASE A"/>
    <property type="match status" value="1"/>
</dbReference>
<dbReference type="PANTHER" id="PTHR11877">
    <property type="entry name" value="HYDROXYMETHYLGLUTARYL-COA SYNTHASE"/>
    <property type="match status" value="1"/>
</dbReference>
<feature type="domain" description="Chalcone/stilbene synthase N-terminal" evidence="5">
    <location>
        <begin position="61"/>
        <end position="203"/>
    </location>
</feature>
<evidence type="ECO:0000256" key="2">
    <source>
        <dbReference type="ARBA" id="ARBA00022679"/>
    </source>
</evidence>
<protein>
    <submittedName>
        <fullName evidence="7">PhlD</fullName>
    </submittedName>
</protein>
<dbReference type="Gene3D" id="3.40.47.10">
    <property type="match status" value="2"/>
</dbReference>
<evidence type="ECO:0000256" key="1">
    <source>
        <dbReference type="ARBA" id="ARBA00005531"/>
    </source>
</evidence>
<accession>A0A345XTA2</accession>
<dbReference type="KEGG" id="sarm:DVA86_21685"/>
<evidence type="ECO:0000313" key="8">
    <source>
        <dbReference type="Proteomes" id="UP000254425"/>
    </source>
</evidence>
<dbReference type="Proteomes" id="UP000254425">
    <property type="component" value="Chromosome"/>
</dbReference>